<feature type="compositionally biased region" description="Low complexity" evidence="1">
    <location>
        <begin position="260"/>
        <end position="269"/>
    </location>
</feature>
<dbReference type="PROSITE" id="PS50181">
    <property type="entry name" value="FBOX"/>
    <property type="match status" value="1"/>
</dbReference>
<feature type="domain" description="F-box" evidence="2">
    <location>
        <begin position="6"/>
        <end position="53"/>
    </location>
</feature>
<evidence type="ECO:0000259" key="2">
    <source>
        <dbReference type="PROSITE" id="PS50181"/>
    </source>
</evidence>
<dbReference type="GeneID" id="42006087"/>
<dbReference type="InterPro" id="IPR001810">
    <property type="entry name" value="F-box_dom"/>
</dbReference>
<evidence type="ECO:0000313" key="4">
    <source>
        <dbReference type="Proteomes" id="UP000319731"/>
    </source>
</evidence>
<gene>
    <name evidence="3" type="ORF">SmJEL517_g04862</name>
</gene>
<keyword evidence="4" id="KW-1185">Reference proteome</keyword>
<dbReference type="EMBL" id="QEAO01000037">
    <property type="protein sequence ID" value="TPX31943.1"/>
    <property type="molecule type" value="Genomic_DNA"/>
</dbReference>
<sequence length="584" mass="67088">MEPIPPQNEVSLPTELWICIARYLNPSCFYGTLPRISKAFKEMVKAEPLYVKVELYLTPKDPDVLLSKFEVEVQENFTFVDKRLPPIGINVFAHTSFIGQTIQYNAVYEAIAREFREMTRIENFHFVFNNITTGPLEREADALKHKTACITFTNSARERNPPHVSPVLRVRRWASFPWFALHEYLPARHDVSIPGFVMNVKTLELDLIMSSRESPFIDPSRFDGLGMLWTGLEELRIGTRVSFSAHSNLTNEKRMVDVQPVDNNPVVPDTTIHDDDNDENWVDEDVPHPAHPVTFSLSPHPLLPPYHFDEENDDGWDSDSGSGIISIGDNDNDDDELSNDDDMEDDDSDWESDNESDSDTGVGNGSNGDAMIIAKRRKTLLRAIVLDQLVEMNKSSAFSALTTLEINFPLERADHLFNHIIPYIPSLRRVYLAFGVTYTSRELGSTEYPPLESLGWIQDPSREFFREALLPSIHDLAIQFHRPDDKLFEVMVEGLAGTQHHLKHLRIQILGMYETRGELCDKVSRFCRGCVDKCRKELNRFTLEMRQDWLDENMHHLTDLKRDLKHSNIAFELVKLPKPVYYAK</sequence>
<dbReference type="RefSeq" id="XP_031023254.1">
    <property type="nucleotide sequence ID" value="XM_031170790.1"/>
</dbReference>
<dbReference type="Proteomes" id="UP000319731">
    <property type="component" value="Unassembled WGS sequence"/>
</dbReference>
<reference evidence="3 4" key="1">
    <citation type="journal article" date="2019" name="Sci. Rep.">
        <title>Comparative genomics of chytrid fungi reveal insights into the obligate biotrophic and pathogenic lifestyle of Synchytrium endobioticum.</title>
        <authorList>
            <person name="van de Vossenberg B.T.L.H."/>
            <person name="Warris S."/>
            <person name="Nguyen H.D.T."/>
            <person name="van Gent-Pelzer M.P.E."/>
            <person name="Joly D.L."/>
            <person name="van de Geest H.C."/>
            <person name="Bonants P.J.M."/>
            <person name="Smith D.S."/>
            <person name="Levesque C.A."/>
            <person name="van der Lee T.A.J."/>
        </authorList>
    </citation>
    <scope>NUCLEOTIDE SEQUENCE [LARGE SCALE GENOMIC DNA]</scope>
    <source>
        <strain evidence="3 4">JEL517</strain>
    </source>
</reference>
<organism evidence="3 4">
    <name type="scientific">Synchytrium microbalum</name>
    <dbReference type="NCBI Taxonomy" id="1806994"/>
    <lineage>
        <taxon>Eukaryota</taxon>
        <taxon>Fungi</taxon>
        <taxon>Fungi incertae sedis</taxon>
        <taxon>Chytridiomycota</taxon>
        <taxon>Chytridiomycota incertae sedis</taxon>
        <taxon>Chytridiomycetes</taxon>
        <taxon>Synchytriales</taxon>
        <taxon>Synchytriaceae</taxon>
        <taxon>Synchytrium</taxon>
    </lineage>
</organism>
<proteinExistence type="predicted"/>
<feature type="compositionally biased region" description="Acidic residues" evidence="1">
    <location>
        <begin position="275"/>
        <end position="284"/>
    </location>
</feature>
<evidence type="ECO:0000313" key="3">
    <source>
        <dbReference type="EMBL" id="TPX31943.1"/>
    </source>
</evidence>
<dbReference type="AlphaFoldDB" id="A0A507C352"/>
<comment type="caution">
    <text evidence="3">The sequence shown here is derived from an EMBL/GenBank/DDBJ whole genome shotgun (WGS) entry which is preliminary data.</text>
</comment>
<dbReference type="OrthoDB" id="10537887at2759"/>
<protein>
    <recommendedName>
        <fullName evidence="2">F-box domain-containing protein</fullName>
    </recommendedName>
</protein>
<evidence type="ECO:0000256" key="1">
    <source>
        <dbReference type="SAM" id="MobiDB-lite"/>
    </source>
</evidence>
<accession>A0A507C352</accession>
<feature type="compositionally biased region" description="Acidic residues" evidence="1">
    <location>
        <begin position="330"/>
        <end position="358"/>
    </location>
</feature>
<name>A0A507C352_9FUNG</name>
<feature type="compositionally biased region" description="Low complexity" evidence="1">
    <location>
        <begin position="318"/>
        <end position="329"/>
    </location>
</feature>
<feature type="region of interest" description="Disordered" evidence="1">
    <location>
        <begin position="260"/>
        <end position="368"/>
    </location>
</feature>